<dbReference type="SMART" id="SM00248">
    <property type="entry name" value="ANK"/>
    <property type="match status" value="3"/>
</dbReference>
<keyword evidence="2 3" id="KW-0040">ANK repeat</keyword>
<dbReference type="SUPFAM" id="SSF48403">
    <property type="entry name" value="Ankyrin repeat"/>
    <property type="match status" value="1"/>
</dbReference>
<name>A0A9P5B3U6_9HYPO</name>
<evidence type="ECO:0000256" key="3">
    <source>
        <dbReference type="PROSITE-ProRule" id="PRU00023"/>
    </source>
</evidence>
<sequence length="345" mass="38605">MSSARKMSTANQYYRPHDAEPDYDLVEVEADAASKAGDVSSKDSGSEDEDGDEEGEKVSVKDMLTQGPDLARKTGDNDQPTALHIIAKEDKKSLPNLDEKMEPLIKFLCQQKNYLEIKDRSERTSLFLAIEQRKKPLVQWMCEAHPDISSIIYIVGSRGMNCLHIGVHKRIKFLDLLIDKAKPKVLAAKDGNGNTPLHLAVDYENCKREQLQYIKMMLDKGDRAIFDSTNAYPCSKKISTGESATTKSKKGKKSGNKSDPVDEAIVKGVERLLKLHYLRSRDCTDAMEILYGKNTPSDKELSFDLSGMMDPDESLTQKGLANLLRNINFEDSSIRSDHRRGTSAK</sequence>
<protein>
    <submittedName>
        <fullName evidence="5">Intracellular serine protease</fullName>
    </submittedName>
</protein>
<dbReference type="GO" id="GO:0008233">
    <property type="term" value="F:peptidase activity"/>
    <property type="evidence" value="ECO:0007669"/>
    <property type="project" value="UniProtKB-KW"/>
</dbReference>
<dbReference type="GO" id="GO:0006508">
    <property type="term" value="P:proteolysis"/>
    <property type="evidence" value="ECO:0007669"/>
    <property type="project" value="UniProtKB-KW"/>
</dbReference>
<comment type="caution">
    <text evidence="5">The sequence shown here is derived from an EMBL/GenBank/DDBJ whole genome shotgun (WGS) entry which is preliminary data.</text>
</comment>
<dbReference type="InterPro" id="IPR002110">
    <property type="entry name" value="Ankyrin_rpt"/>
</dbReference>
<dbReference type="Proteomes" id="UP000737391">
    <property type="component" value="Unassembled WGS sequence"/>
</dbReference>
<dbReference type="PANTHER" id="PTHR24198:SF165">
    <property type="entry name" value="ANKYRIN REPEAT-CONTAINING PROTEIN-RELATED"/>
    <property type="match status" value="1"/>
</dbReference>
<evidence type="ECO:0000313" key="6">
    <source>
        <dbReference type="Proteomes" id="UP000737391"/>
    </source>
</evidence>
<evidence type="ECO:0000256" key="2">
    <source>
        <dbReference type="ARBA" id="ARBA00023043"/>
    </source>
</evidence>
<feature type="region of interest" description="Disordered" evidence="4">
    <location>
        <begin position="237"/>
        <end position="260"/>
    </location>
</feature>
<dbReference type="EMBL" id="LUFC02000717">
    <property type="protein sequence ID" value="KAF4494844.1"/>
    <property type="molecule type" value="Genomic_DNA"/>
</dbReference>
<dbReference type="PROSITE" id="PS50088">
    <property type="entry name" value="ANK_REPEAT"/>
    <property type="match status" value="1"/>
</dbReference>
<feature type="region of interest" description="Disordered" evidence="4">
    <location>
        <begin position="1"/>
        <end position="78"/>
    </location>
</feature>
<keyword evidence="5" id="KW-0378">Hydrolase</keyword>
<dbReference type="PANTHER" id="PTHR24198">
    <property type="entry name" value="ANKYRIN REPEAT AND PROTEIN KINASE DOMAIN-CONTAINING PROTEIN"/>
    <property type="match status" value="1"/>
</dbReference>
<proteinExistence type="predicted"/>
<keyword evidence="5" id="KW-0645">Protease</keyword>
<feature type="compositionally biased region" description="Acidic residues" evidence="4">
    <location>
        <begin position="21"/>
        <end position="30"/>
    </location>
</feature>
<feature type="repeat" description="ANK" evidence="3">
    <location>
        <begin position="192"/>
        <end position="221"/>
    </location>
</feature>
<accession>A0A9P5B3U6</accession>
<keyword evidence="1" id="KW-0677">Repeat</keyword>
<evidence type="ECO:0000313" key="5">
    <source>
        <dbReference type="EMBL" id="KAF4494844.1"/>
    </source>
</evidence>
<reference evidence="5" key="1">
    <citation type="submission" date="2020-01" db="EMBL/GenBank/DDBJ databases">
        <title>Identification and distribution of gene clusters putatively required for synthesis of sphingolipid metabolism inhibitors in phylogenetically diverse species of the filamentous fungus Fusarium.</title>
        <authorList>
            <person name="Kim H.-S."/>
            <person name="Busman M."/>
            <person name="Brown D.W."/>
            <person name="Divon H."/>
            <person name="Uhlig S."/>
            <person name="Proctor R.H."/>
        </authorList>
    </citation>
    <scope>NUCLEOTIDE SEQUENCE</scope>
    <source>
        <strain evidence="5">NRRL 31653</strain>
    </source>
</reference>
<feature type="compositionally biased region" description="Acidic residues" evidence="4">
    <location>
        <begin position="46"/>
        <end position="55"/>
    </location>
</feature>
<dbReference type="AlphaFoldDB" id="A0A9P5B3U6"/>
<dbReference type="Pfam" id="PF00023">
    <property type="entry name" value="Ank"/>
    <property type="match status" value="1"/>
</dbReference>
<dbReference type="OrthoDB" id="5093543at2759"/>
<feature type="compositionally biased region" description="Polar residues" evidence="4">
    <location>
        <begin position="1"/>
        <end position="12"/>
    </location>
</feature>
<dbReference type="Gene3D" id="1.25.40.20">
    <property type="entry name" value="Ankyrin repeat-containing domain"/>
    <property type="match status" value="1"/>
</dbReference>
<gene>
    <name evidence="5" type="ORF">FAGAP_9026</name>
</gene>
<organism evidence="5 6">
    <name type="scientific">Fusarium agapanthi</name>
    <dbReference type="NCBI Taxonomy" id="1803897"/>
    <lineage>
        <taxon>Eukaryota</taxon>
        <taxon>Fungi</taxon>
        <taxon>Dikarya</taxon>
        <taxon>Ascomycota</taxon>
        <taxon>Pezizomycotina</taxon>
        <taxon>Sordariomycetes</taxon>
        <taxon>Hypocreomycetidae</taxon>
        <taxon>Hypocreales</taxon>
        <taxon>Nectriaceae</taxon>
        <taxon>Fusarium</taxon>
        <taxon>Fusarium fujikuroi species complex</taxon>
    </lineage>
</organism>
<dbReference type="InterPro" id="IPR036770">
    <property type="entry name" value="Ankyrin_rpt-contain_sf"/>
</dbReference>
<evidence type="ECO:0000256" key="1">
    <source>
        <dbReference type="ARBA" id="ARBA00022737"/>
    </source>
</evidence>
<keyword evidence="6" id="KW-1185">Reference proteome</keyword>
<evidence type="ECO:0000256" key="4">
    <source>
        <dbReference type="SAM" id="MobiDB-lite"/>
    </source>
</evidence>